<name>U2UU73_9ACTN</name>
<dbReference type="PROSITE" id="PS00108">
    <property type="entry name" value="PROTEIN_KINASE_ST"/>
    <property type="match status" value="1"/>
</dbReference>
<feature type="binding site" evidence="9">
    <location>
        <position position="39"/>
    </location>
    <ligand>
        <name>ATP</name>
        <dbReference type="ChEBI" id="CHEBI:30616"/>
    </ligand>
</feature>
<gene>
    <name evidence="14" type="ORF">HMPREF1316_2606</name>
</gene>
<keyword evidence="2" id="KW-0723">Serine/threonine-protein kinase</keyword>
<dbReference type="RefSeq" id="WP_021726927.1">
    <property type="nucleotide sequence ID" value="NZ_AWEZ01000063.1"/>
</dbReference>
<dbReference type="FunFam" id="3.30.200.20:FF:000035">
    <property type="entry name" value="Serine/threonine protein kinase Stk1"/>
    <property type="match status" value="1"/>
</dbReference>
<reference evidence="14 15" key="1">
    <citation type="submission" date="2013-08" db="EMBL/GenBank/DDBJ databases">
        <authorList>
            <person name="Durkin A.S."/>
            <person name="Haft D.R."/>
            <person name="McCorrison J."/>
            <person name="Torralba M."/>
            <person name="Gillis M."/>
            <person name="Haft D.H."/>
            <person name="Methe B."/>
            <person name="Sutton G."/>
            <person name="Nelson K.E."/>
        </authorList>
    </citation>
    <scope>NUCLEOTIDE SEQUENCE [LARGE SCALE GENOMIC DNA]</scope>
    <source>
        <strain evidence="14 15">F0195</strain>
    </source>
</reference>
<sequence length="673" mass="70501">MADRILGGRYKVQDRIGTGGMAMVYRGLDEVLGRTVAIKTMLPQYASDPSFAARFKQEAQAAAALQSPYIVSVYDWGQDGDTYYIVMEYLRGTDLKNGIRRHGALDCKKVAQIGSQIAQALSVAHAHEIIHRDIKPQNIMVQPDGNIKVMDFGIARAKNSHLTQDNSVLGTAHYVSPEQTQGKELGPTTDIYSLGIVMYEAATGSVPFDGDDAISVALKQVNEQPEPPSKRNPKVDAALEGIILKCMQKDPADRFQTANELARVLRDYLAGRIRAVNSATASVAPAAVPMGQATAPLASNTSNMPRANTTARRMGTGRMKPQTATEKARKEEEERKRRHRRRLIIGAIVGALALVGIVAAIANAMGLFNQTRAVPNLSNLTEEQALAEIDGSGGFFQRGSVKEEYNSTVAQGLVIDQTPDAGQSAPRGTQIDLVISKGPEPAASVTVPDLTGMSAQEADAALKAVGLVGQPGDDVSDDKVDAGKVAAQNPAAGATAKAGDTVTYQLSKGPETTSVPSVVGMTQDQATKKLQDAGFTVTVKNADSDSVEKGKVISQSPSSGRAAKGSTVTITVSNGSSTVDVPDETGKDEEAAKQDLKSKGFSVTVQYEASKTVEKGKVISQSPSSGSAGKGSKVTIIVSTGSSSSSNSDNGKSDGGNGPAPSDPTNETDGASP</sequence>
<evidence type="ECO:0000256" key="5">
    <source>
        <dbReference type="ARBA" id="ARBA00022777"/>
    </source>
</evidence>
<dbReference type="EMBL" id="AWEZ01000063">
    <property type="protein sequence ID" value="ERL06672.1"/>
    <property type="molecule type" value="Genomic_DNA"/>
</dbReference>
<dbReference type="Proteomes" id="UP000016638">
    <property type="component" value="Unassembled WGS sequence"/>
</dbReference>
<feature type="domain" description="PASTA" evidence="13">
    <location>
        <begin position="509"/>
        <end position="574"/>
    </location>
</feature>
<dbReference type="PROSITE" id="PS51178">
    <property type="entry name" value="PASTA"/>
    <property type="match status" value="4"/>
</dbReference>
<dbReference type="Gene3D" id="1.10.510.10">
    <property type="entry name" value="Transferase(Phosphotransferase) domain 1"/>
    <property type="match status" value="1"/>
</dbReference>
<protein>
    <recommendedName>
        <fullName evidence="1">non-specific serine/threonine protein kinase</fullName>
        <ecNumber evidence="1">2.7.11.1</ecNumber>
    </recommendedName>
</protein>
<keyword evidence="15" id="KW-1185">Reference proteome</keyword>
<dbReference type="STRING" id="1125712.HMPREF1316_2606"/>
<evidence type="ECO:0000256" key="7">
    <source>
        <dbReference type="ARBA" id="ARBA00047899"/>
    </source>
</evidence>
<dbReference type="NCBIfam" id="NF033483">
    <property type="entry name" value="PknB_PASTA_kin"/>
    <property type="match status" value="1"/>
</dbReference>
<feature type="transmembrane region" description="Helical" evidence="11">
    <location>
        <begin position="343"/>
        <end position="368"/>
    </location>
</feature>
<evidence type="ECO:0000256" key="10">
    <source>
        <dbReference type="SAM" id="MobiDB-lite"/>
    </source>
</evidence>
<evidence type="ECO:0000256" key="8">
    <source>
        <dbReference type="ARBA" id="ARBA00048679"/>
    </source>
</evidence>
<feature type="compositionally biased region" description="Polar residues" evidence="10">
    <location>
        <begin position="297"/>
        <end position="311"/>
    </location>
</feature>
<feature type="compositionally biased region" description="Low complexity" evidence="10">
    <location>
        <begin position="620"/>
        <end position="650"/>
    </location>
</feature>
<feature type="domain" description="PASTA" evidence="13">
    <location>
        <begin position="368"/>
        <end position="437"/>
    </location>
</feature>
<evidence type="ECO:0000256" key="3">
    <source>
        <dbReference type="ARBA" id="ARBA00022679"/>
    </source>
</evidence>
<evidence type="ECO:0000256" key="9">
    <source>
        <dbReference type="PROSITE-ProRule" id="PRU10141"/>
    </source>
</evidence>
<dbReference type="eggNOG" id="COG2815">
    <property type="taxonomic scope" value="Bacteria"/>
</dbReference>
<dbReference type="SMART" id="SM00220">
    <property type="entry name" value="S_TKc"/>
    <property type="match status" value="1"/>
</dbReference>
<comment type="catalytic activity">
    <reaction evidence="8">
        <text>L-seryl-[protein] + ATP = O-phospho-L-seryl-[protein] + ADP + H(+)</text>
        <dbReference type="Rhea" id="RHEA:17989"/>
        <dbReference type="Rhea" id="RHEA-COMP:9863"/>
        <dbReference type="Rhea" id="RHEA-COMP:11604"/>
        <dbReference type="ChEBI" id="CHEBI:15378"/>
        <dbReference type="ChEBI" id="CHEBI:29999"/>
        <dbReference type="ChEBI" id="CHEBI:30616"/>
        <dbReference type="ChEBI" id="CHEBI:83421"/>
        <dbReference type="ChEBI" id="CHEBI:456216"/>
        <dbReference type="EC" id="2.7.11.1"/>
    </reaction>
</comment>
<comment type="caution">
    <text evidence="14">The sequence shown here is derived from an EMBL/GenBank/DDBJ whole genome shotgun (WGS) entry which is preliminary data.</text>
</comment>
<keyword evidence="11" id="KW-0812">Transmembrane</keyword>
<feature type="compositionally biased region" description="Polar residues" evidence="10">
    <location>
        <begin position="566"/>
        <end position="579"/>
    </location>
</feature>
<feature type="region of interest" description="Disordered" evidence="10">
    <location>
        <begin position="546"/>
        <end position="673"/>
    </location>
</feature>
<dbReference type="InterPro" id="IPR011009">
    <property type="entry name" value="Kinase-like_dom_sf"/>
</dbReference>
<dbReference type="CDD" id="cd06577">
    <property type="entry name" value="PASTA_pknB"/>
    <property type="match status" value="4"/>
</dbReference>
<dbReference type="CDD" id="cd14014">
    <property type="entry name" value="STKc_PknB_like"/>
    <property type="match status" value="1"/>
</dbReference>
<dbReference type="PROSITE" id="PS50011">
    <property type="entry name" value="PROTEIN_KINASE_DOM"/>
    <property type="match status" value="1"/>
</dbReference>
<keyword evidence="11" id="KW-0472">Membrane</keyword>
<dbReference type="Gene3D" id="3.30.10.20">
    <property type="match status" value="4"/>
</dbReference>
<feature type="domain" description="PASTA" evidence="13">
    <location>
        <begin position="575"/>
        <end position="640"/>
    </location>
</feature>
<dbReference type="Pfam" id="PF03793">
    <property type="entry name" value="PASTA"/>
    <property type="match status" value="4"/>
</dbReference>
<evidence type="ECO:0000313" key="14">
    <source>
        <dbReference type="EMBL" id="ERL06672.1"/>
    </source>
</evidence>
<dbReference type="eggNOG" id="COG0515">
    <property type="taxonomic scope" value="Bacteria"/>
</dbReference>
<feature type="domain" description="PASTA" evidence="13">
    <location>
        <begin position="438"/>
        <end position="508"/>
    </location>
</feature>
<dbReference type="SUPFAM" id="SSF56112">
    <property type="entry name" value="Protein kinase-like (PK-like)"/>
    <property type="match status" value="1"/>
</dbReference>
<dbReference type="InterPro" id="IPR000719">
    <property type="entry name" value="Prot_kinase_dom"/>
</dbReference>
<dbReference type="InterPro" id="IPR005543">
    <property type="entry name" value="PASTA_dom"/>
</dbReference>
<evidence type="ECO:0000259" key="12">
    <source>
        <dbReference type="PROSITE" id="PS50011"/>
    </source>
</evidence>
<dbReference type="GO" id="GO:0045717">
    <property type="term" value="P:negative regulation of fatty acid biosynthetic process"/>
    <property type="evidence" value="ECO:0007669"/>
    <property type="project" value="UniProtKB-ARBA"/>
</dbReference>
<evidence type="ECO:0000256" key="6">
    <source>
        <dbReference type="ARBA" id="ARBA00022840"/>
    </source>
</evidence>
<dbReference type="InterPro" id="IPR008271">
    <property type="entry name" value="Ser/Thr_kinase_AS"/>
</dbReference>
<evidence type="ECO:0000256" key="4">
    <source>
        <dbReference type="ARBA" id="ARBA00022741"/>
    </source>
</evidence>
<keyword evidence="11" id="KW-1133">Transmembrane helix</keyword>
<dbReference type="GO" id="GO:0004674">
    <property type="term" value="F:protein serine/threonine kinase activity"/>
    <property type="evidence" value="ECO:0007669"/>
    <property type="project" value="UniProtKB-KW"/>
</dbReference>
<dbReference type="Pfam" id="PF00069">
    <property type="entry name" value="Pkinase"/>
    <property type="match status" value="1"/>
</dbReference>
<keyword evidence="5 14" id="KW-0418">Kinase</keyword>
<accession>U2UU73</accession>
<feature type="compositionally biased region" description="Basic and acidic residues" evidence="10">
    <location>
        <begin position="584"/>
        <end position="598"/>
    </location>
</feature>
<dbReference type="OrthoDB" id="9762169at2"/>
<feature type="region of interest" description="Disordered" evidence="10">
    <location>
        <begin position="295"/>
        <end position="338"/>
    </location>
</feature>
<evidence type="ECO:0000259" key="13">
    <source>
        <dbReference type="PROSITE" id="PS51178"/>
    </source>
</evidence>
<comment type="catalytic activity">
    <reaction evidence="7">
        <text>L-threonyl-[protein] + ATP = O-phospho-L-threonyl-[protein] + ADP + H(+)</text>
        <dbReference type="Rhea" id="RHEA:46608"/>
        <dbReference type="Rhea" id="RHEA-COMP:11060"/>
        <dbReference type="Rhea" id="RHEA-COMP:11605"/>
        <dbReference type="ChEBI" id="CHEBI:15378"/>
        <dbReference type="ChEBI" id="CHEBI:30013"/>
        <dbReference type="ChEBI" id="CHEBI:30616"/>
        <dbReference type="ChEBI" id="CHEBI:61977"/>
        <dbReference type="ChEBI" id="CHEBI:456216"/>
        <dbReference type="EC" id="2.7.11.1"/>
    </reaction>
</comment>
<keyword evidence="4 9" id="KW-0547">Nucleotide-binding</keyword>
<organism evidence="14 15">
    <name type="scientific">Olsenella profusa F0195</name>
    <dbReference type="NCBI Taxonomy" id="1125712"/>
    <lineage>
        <taxon>Bacteria</taxon>
        <taxon>Bacillati</taxon>
        <taxon>Actinomycetota</taxon>
        <taxon>Coriobacteriia</taxon>
        <taxon>Coriobacteriales</taxon>
        <taxon>Atopobiaceae</taxon>
        <taxon>Olsenella</taxon>
    </lineage>
</organism>
<keyword evidence="6 9" id="KW-0067">ATP-binding</keyword>
<dbReference type="InterPro" id="IPR017441">
    <property type="entry name" value="Protein_kinase_ATP_BS"/>
</dbReference>
<evidence type="ECO:0000256" key="1">
    <source>
        <dbReference type="ARBA" id="ARBA00012513"/>
    </source>
</evidence>
<feature type="domain" description="Protein kinase" evidence="12">
    <location>
        <begin position="10"/>
        <end position="269"/>
    </location>
</feature>
<evidence type="ECO:0000256" key="2">
    <source>
        <dbReference type="ARBA" id="ARBA00022527"/>
    </source>
</evidence>
<feature type="compositionally biased region" description="Polar residues" evidence="10">
    <location>
        <begin position="663"/>
        <end position="673"/>
    </location>
</feature>
<dbReference type="PROSITE" id="PS00107">
    <property type="entry name" value="PROTEIN_KINASE_ATP"/>
    <property type="match status" value="1"/>
</dbReference>
<proteinExistence type="predicted"/>
<evidence type="ECO:0000313" key="15">
    <source>
        <dbReference type="Proteomes" id="UP000016638"/>
    </source>
</evidence>
<dbReference type="PANTHER" id="PTHR43289">
    <property type="entry name" value="MITOGEN-ACTIVATED PROTEIN KINASE KINASE KINASE 20-RELATED"/>
    <property type="match status" value="1"/>
</dbReference>
<dbReference type="GO" id="GO:0005524">
    <property type="term" value="F:ATP binding"/>
    <property type="evidence" value="ECO:0007669"/>
    <property type="project" value="UniProtKB-UniRule"/>
</dbReference>
<keyword evidence="3" id="KW-0808">Transferase</keyword>
<dbReference type="EC" id="2.7.11.1" evidence="1"/>
<dbReference type="PATRIC" id="fig|1125712.3.peg.2036"/>
<evidence type="ECO:0000256" key="11">
    <source>
        <dbReference type="SAM" id="Phobius"/>
    </source>
</evidence>
<dbReference type="Gene3D" id="3.30.200.20">
    <property type="entry name" value="Phosphorylase Kinase, domain 1"/>
    <property type="match status" value="1"/>
</dbReference>
<feature type="compositionally biased region" description="Basic and acidic residues" evidence="10">
    <location>
        <begin position="326"/>
        <end position="335"/>
    </location>
</feature>
<dbReference type="FunFam" id="1.10.510.10:FF:000021">
    <property type="entry name" value="Serine/threonine protein kinase"/>
    <property type="match status" value="1"/>
</dbReference>
<dbReference type="AlphaFoldDB" id="U2UU73"/>
<dbReference type="PANTHER" id="PTHR43289:SF34">
    <property type="entry name" value="SERINE_THREONINE-PROTEIN KINASE YBDM-RELATED"/>
    <property type="match status" value="1"/>
</dbReference>
<dbReference type="SMART" id="SM00740">
    <property type="entry name" value="PASTA"/>
    <property type="match status" value="4"/>
</dbReference>